<name>A0A430AAP8_9ENTE</name>
<dbReference type="RefSeq" id="WP_114288491.1">
    <property type="nucleotide sequence ID" value="NZ_JBEFPH010000002.1"/>
</dbReference>
<sequence length="445" mass="50390">MLKEKLIIISIDALGALDITLHKDKLPTLSKLINRGTHVEKVTGIYPTLTYPSHVTLMTGMYPKEHGVVNNTKIQSTRLSPDWYWYDKEIKVPTIYDVAKQEGLTTAAFLWPVTASSSIDYNIAEIFPNRIWTNQVMISLKASSPLFLLLMNQKYGHLRRGILQPYLDDFITACAVDTIKNKQPDLTLVHLVDMDSMRHAHGVQSSEAVEALIRQDKRVAEIIQATKDNGTFDDTHFVVLGDHYQLDVDTMIKLNALFVRKGWAEMKPNGAIKNNWQVYAKSCDGSTYVYCKKTSQVDPTEIYQAINELNGIEIIYTSEESAEMGADPDATFMVEAANGFYFNDEAQGDIFEKVTPADIRKLNRYLGIHGSHPSKPDYDTTVIFYGPNIKENYKIEKALLVDEAPTFAKILNLKKFPEKVSGTCIEDIFKENRLEQKCVEKEQTS</sequence>
<dbReference type="GO" id="GO:0016787">
    <property type="term" value="F:hydrolase activity"/>
    <property type="evidence" value="ECO:0007669"/>
    <property type="project" value="UniProtKB-ARBA"/>
</dbReference>
<dbReference type="PANTHER" id="PTHR10151">
    <property type="entry name" value="ECTONUCLEOTIDE PYROPHOSPHATASE/PHOSPHODIESTERASE"/>
    <property type="match status" value="1"/>
</dbReference>
<dbReference type="SUPFAM" id="SSF53649">
    <property type="entry name" value="Alkaline phosphatase-like"/>
    <property type="match status" value="1"/>
</dbReference>
<accession>A0A430AAP8</accession>
<dbReference type="EMBL" id="NGJX01000002">
    <property type="protein sequence ID" value="RSU04292.1"/>
    <property type="molecule type" value="Genomic_DNA"/>
</dbReference>
<dbReference type="GeneID" id="63145154"/>
<proteinExistence type="predicted"/>
<keyword evidence="2" id="KW-1185">Reference proteome</keyword>
<reference evidence="1 2" key="1">
    <citation type="submission" date="2017-05" db="EMBL/GenBank/DDBJ databases">
        <title>Vagococcus spp. assemblies.</title>
        <authorList>
            <person name="Gulvik C.A."/>
        </authorList>
    </citation>
    <scope>NUCLEOTIDE SEQUENCE [LARGE SCALE GENOMIC DNA]</scope>
    <source>
        <strain evidence="1 2">NCFB 2497</strain>
    </source>
</reference>
<dbReference type="Pfam" id="PF01663">
    <property type="entry name" value="Phosphodiest"/>
    <property type="match status" value="1"/>
</dbReference>
<dbReference type="PANTHER" id="PTHR10151:SF120">
    <property type="entry name" value="BIS(5'-ADENOSYL)-TRIPHOSPHATASE"/>
    <property type="match status" value="1"/>
</dbReference>
<dbReference type="InterPro" id="IPR002591">
    <property type="entry name" value="Phosphodiest/P_Trfase"/>
</dbReference>
<dbReference type="CDD" id="cd16018">
    <property type="entry name" value="Enpp"/>
    <property type="match status" value="1"/>
</dbReference>
<protein>
    <submittedName>
        <fullName evidence="1">Alkaline phosphatase family protein</fullName>
    </submittedName>
</protein>
<dbReference type="Proteomes" id="UP000288197">
    <property type="component" value="Unassembled WGS sequence"/>
</dbReference>
<evidence type="ECO:0000313" key="1">
    <source>
        <dbReference type="EMBL" id="RSU04292.1"/>
    </source>
</evidence>
<dbReference type="AlphaFoldDB" id="A0A430AAP8"/>
<gene>
    <name evidence="1" type="ORF">CBF32_02635</name>
</gene>
<evidence type="ECO:0000313" key="2">
    <source>
        <dbReference type="Proteomes" id="UP000288197"/>
    </source>
</evidence>
<dbReference type="InterPro" id="IPR017850">
    <property type="entry name" value="Alkaline_phosphatase_core_sf"/>
</dbReference>
<organism evidence="1 2">
    <name type="scientific">Vagococcus fluvialis</name>
    <dbReference type="NCBI Taxonomy" id="2738"/>
    <lineage>
        <taxon>Bacteria</taxon>
        <taxon>Bacillati</taxon>
        <taxon>Bacillota</taxon>
        <taxon>Bacilli</taxon>
        <taxon>Lactobacillales</taxon>
        <taxon>Enterococcaceae</taxon>
        <taxon>Vagococcus</taxon>
    </lineage>
</organism>
<dbReference type="OrthoDB" id="9779418at2"/>
<comment type="caution">
    <text evidence="1">The sequence shown here is derived from an EMBL/GenBank/DDBJ whole genome shotgun (WGS) entry which is preliminary data.</text>
</comment>
<dbReference type="Gene3D" id="3.40.720.10">
    <property type="entry name" value="Alkaline Phosphatase, subunit A"/>
    <property type="match status" value="1"/>
</dbReference>